<dbReference type="AntiFam" id="ANF00062">
    <property type="entry name" value="Shadow ORF (opposite ABC transporter protein)"/>
</dbReference>
<evidence type="ECO:0000313" key="2">
    <source>
        <dbReference type="Proteomes" id="UP000002700"/>
    </source>
</evidence>
<proteinExistence type="predicted"/>
<dbReference type="EnsemblBacteria" id="ABA47739">
    <property type="protein sequence ID" value="ABA47739"/>
    <property type="gene ID" value="BURPS1710b_2717"/>
</dbReference>
<dbReference type="AlphaFoldDB" id="Q3JQQ0"/>
<protein>
    <submittedName>
        <fullName evidence="1">Uncharacterized protein</fullName>
    </submittedName>
</protein>
<dbReference type="HOGENOM" id="CLU_162629_1_0_4"/>
<name>Q3JQQ0_BURP1</name>
<sequence>MPVGSSASTQAGLVTSARAIATRWRSPPDSSPGRCFARAPSPTCSSISRAWRRASSVDIRRIRSGIATLSSAVNSGSRWWN</sequence>
<gene>
    <name evidence="1" type="ordered locus">BURPS1710b_2717</name>
</gene>
<dbReference type="EMBL" id="CP000124">
    <property type="protein sequence ID" value="ABA47739.1"/>
    <property type="molecule type" value="Genomic_DNA"/>
</dbReference>
<evidence type="ECO:0000313" key="1">
    <source>
        <dbReference type="EMBL" id="ABA47739.1"/>
    </source>
</evidence>
<organism evidence="1 2">
    <name type="scientific">Burkholderia pseudomallei (strain 1710b)</name>
    <dbReference type="NCBI Taxonomy" id="320372"/>
    <lineage>
        <taxon>Bacteria</taxon>
        <taxon>Pseudomonadati</taxon>
        <taxon>Pseudomonadota</taxon>
        <taxon>Betaproteobacteria</taxon>
        <taxon>Burkholderiales</taxon>
        <taxon>Burkholderiaceae</taxon>
        <taxon>Burkholderia</taxon>
        <taxon>pseudomallei group</taxon>
    </lineage>
</organism>
<dbReference type="Proteomes" id="UP000002700">
    <property type="component" value="Chromosome I"/>
</dbReference>
<accession>Q3JQQ0</accession>
<reference evidence="1 2" key="1">
    <citation type="submission" date="2005-09" db="EMBL/GenBank/DDBJ databases">
        <authorList>
            <person name="Woods D.E."/>
            <person name="Nierman W.C."/>
        </authorList>
    </citation>
    <scope>NUCLEOTIDE SEQUENCE [LARGE SCALE GENOMIC DNA]</scope>
    <source>
        <strain evidence="1 2">1710b</strain>
    </source>
</reference>
<dbReference type="KEGG" id="bpm:BURPS1710b_2717"/>